<reference evidence="2 3" key="1">
    <citation type="journal article" date="2015" name="Genome Biol.">
        <title>Comparative genomics of Steinernema reveals deeply conserved gene regulatory networks.</title>
        <authorList>
            <person name="Dillman A.R."/>
            <person name="Macchietto M."/>
            <person name="Porter C.F."/>
            <person name="Rogers A."/>
            <person name="Williams B."/>
            <person name="Antoshechkin I."/>
            <person name="Lee M.M."/>
            <person name="Goodwin Z."/>
            <person name="Lu X."/>
            <person name="Lewis E.E."/>
            <person name="Goodrich-Blair H."/>
            <person name="Stock S.P."/>
            <person name="Adams B.J."/>
            <person name="Sternberg P.W."/>
            <person name="Mortazavi A."/>
        </authorList>
    </citation>
    <scope>NUCLEOTIDE SEQUENCE [LARGE SCALE GENOMIC DNA]</scope>
    <source>
        <strain evidence="2 3">ALL</strain>
    </source>
</reference>
<comment type="caution">
    <text evidence="2">The sequence shown here is derived from an EMBL/GenBank/DDBJ whole genome shotgun (WGS) entry which is preliminary data.</text>
</comment>
<dbReference type="Proteomes" id="UP000298663">
    <property type="component" value="Unassembled WGS sequence"/>
</dbReference>
<reference evidence="2 3" key="2">
    <citation type="journal article" date="2019" name="G3 (Bethesda)">
        <title>Hybrid Assembly of the Genome of the Entomopathogenic Nematode Steinernema carpocapsae Identifies the X-Chromosome.</title>
        <authorList>
            <person name="Serra L."/>
            <person name="Macchietto M."/>
            <person name="Macias-Munoz A."/>
            <person name="McGill C.J."/>
            <person name="Rodriguez I.M."/>
            <person name="Rodriguez B."/>
            <person name="Murad R."/>
            <person name="Mortazavi A."/>
        </authorList>
    </citation>
    <scope>NUCLEOTIDE SEQUENCE [LARGE SCALE GENOMIC DNA]</scope>
    <source>
        <strain evidence="2 3">ALL</strain>
    </source>
</reference>
<protein>
    <submittedName>
        <fullName evidence="2">Uncharacterized protein</fullName>
    </submittedName>
</protein>
<sequence length="162" mass="17985">MGRFSLSNPGNNAVMLRRVLQNLQPPVALGRRGQSQKSVFSIIPRFIDHYLYGYNKDEKATKGWILSKTLGLNSTRLLPAGDRLGVDEPQELVQVDPIVFGERLEVVLVVGLVDDVLVDGVRGLAGAPRDSPRSVVPRRGTRRRHSTQTTQNAFVKSTNRKI</sequence>
<accession>A0A4V6A6W7</accession>
<feature type="region of interest" description="Disordered" evidence="1">
    <location>
        <begin position="126"/>
        <end position="162"/>
    </location>
</feature>
<gene>
    <name evidence="2" type="ORF">L596_010241</name>
</gene>
<evidence type="ECO:0000256" key="1">
    <source>
        <dbReference type="SAM" id="MobiDB-lite"/>
    </source>
</evidence>
<name>A0A4V6A6W7_STECR</name>
<feature type="compositionally biased region" description="Low complexity" evidence="1">
    <location>
        <begin position="126"/>
        <end position="138"/>
    </location>
</feature>
<evidence type="ECO:0000313" key="3">
    <source>
        <dbReference type="Proteomes" id="UP000298663"/>
    </source>
</evidence>
<dbReference type="AlphaFoldDB" id="A0A4V6A6W7"/>
<feature type="compositionally biased region" description="Polar residues" evidence="1">
    <location>
        <begin position="152"/>
        <end position="162"/>
    </location>
</feature>
<organism evidence="2 3">
    <name type="scientific">Steinernema carpocapsae</name>
    <name type="common">Entomopathogenic nematode</name>
    <dbReference type="NCBI Taxonomy" id="34508"/>
    <lineage>
        <taxon>Eukaryota</taxon>
        <taxon>Metazoa</taxon>
        <taxon>Ecdysozoa</taxon>
        <taxon>Nematoda</taxon>
        <taxon>Chromadorea</taxon>
        <taxon>Rhabditida</taxon>
        <taxon>Tylenchina</taxon>
        <taxon>Panagrolaimomorpha</taxon>
        <taxon>Strongyloidoidea</taxon>
        <taxon>Steinernematidae</taxon>
        <taxon>Steinernema</taxon>
    </lineage>
</organism>
<evidence type="ECO:0000313" key="2">
    <source>
        <dbReference type="EMBL" id="TKR96185.1"/>
    </source>
</evidence>
<keyword evidence="3" id="KW-1185">Reference proteome</keyword>
<proteinExistence type="predicted"/>
<dbReference type="EMBL" id="AZBU02000002">
    <property type="protein sequence ID" value="TKR96185.1"/>
    <property type="molecule type" value="Genomic_DNA"/>
</dbReference>